<dbReference type="RefSeq" id="WP_264515852.1">
    <property type="nucleotide sequence ID" value="NZ_JAPDDR010000014.1"/>
</dbReference>
<keyword evidence="3" id="KW-1185">Reference proteome</keyword>
<comment type="caution">
    <text evidence="2">The sequence shown here is derived from an EMBL/GenBank/DDBJ whole genome shotgun (WGS) entry which is preliminary data.</text>
</comment>
<dbReference type="Proteomes" id="UP001165653">
    <property type="component" value="Unassembled WGS sequence"/>
</dbReference>
<feature type="region of interest" description="Disordered" evidence="1">
    <location>
        <begin position="50"/>
        <end position="70"/>
    </location>
</feature>
<evidence type="ECO:0000313" key="3">
    <source>
        <dbReference type="Proteomes" id="UP001165653"/>
    </source>
</evidence>
<name>A0ABT3GAL9_9BACT</name>
<accession>A0ABT3GAL9</accession>
<gene>
    <name evidence="2" type="ORF">OJ996_22010</name>
</gene>
<evidence type="ECO:0000256" key="1">
    <source>
        <dbReference type="SAM" id="MobiDB-lite"/>
    </source>
</evidence>
<sequence>MSRLPDATSRRVLIPISGFGEPTKDYLLAAANAGLPPVAAVKALLDRAAVRRDSPEPQSAAPDSRVSSEQ</sequence>
<protein>
    <submittedName>
        <fullName evidence="2">Uncharacterized protein</fullName>
    </submittedName>
</protein>
<reference evidence="2" key="1">
    <citation type="submission" date="2022-10" db="EMBL/GenBank/DDBJ databases">
        <title>Luteolibacter sp. GHJ8, whole genome shotgun sequencing project.</title>
        <authorList>
            <person name="Zhao G."/>
            <person name="Shen L."/>
        </authorList>
    </citation>
    <scope>NUCLEOTIDE SEQUENCE</scope>
    <source>
        <strain evidence="2">GHJ8</strain>
    </source>
</reference>
<dbReference type="EMBL" id="JAPDDR010000014">
    <property type="protein sequence ID" value="MCW1916280.1"/>
    <property type="molecule type" value="Genomic_DNA"/>
</dbReference>
<proteinExistence type="predicted"/>
<organism evidence="2 3">
    <name type="scientific">Luteolibacter rhizosphaerae</name>
    <dbReference type="NCBI Taxonomy" id="2989719"/>
    <lineage>
        <taxon>Bacteria</taxon>
        <taxon>Pseudomonadati</taxon>
        <taxon>Verrucomicrobiota</taxon>
        <taxon>Verrucomicrobiia</taxon>
        <taxon>Verrucomicrobiales</taxon>
        <taxon>Verrucomicrobiaceae</taxon>
        <taxon>Luteolibacter</taxon>
    </lineage>
</organism>
<evidence type="ECO:0000313" key="2">
    <source>
        <dbReference type="EMBL" id="MCW1916280.1"/>
    </source>
</evidence>